<sequence length="71" mass="7820">MRVDCVGYAKLIEVGKVSYANTERMMARAMLGVSLRDQLRNEKIRRNTRVTDIATGRKAEAAMGGADSSDN</sequence>
<dbReference type="AlphaFoldDB" id="A0A8S4RQU0"/>
<protein>
    <submittedName>
        <fullName evidence="1">Jg8257 protein</fullName>
    </submittedName>
</protein>
<dbReference type="Proteomes" id="UP000838756">
    <property type="component" value="Unassembled WGS sequence"/>
</dbReference>
<gene>
    <name evidence="1" type="primary">jg8257</name>
    <name evidence="1" type="ORF">PAEG_LOCUS16485</name>
</gene>
<name>A0A8S4RQU0_9NEOP</name>
<proteinExistence type="predicted"/>
<keyword evidence="2" id="KW-1185">Reference proteome</keyword>
<evidence type="ECO:0000313" key="2">
    <source>
        <dbReference type="Proteomes" id="UP000838756"/>
    </source>
</evidence>
<evidence type="ECO:0000313" key="1">
    <source>
        <dbReference type="EMBL" id="CAH2239844.1"/>
    </source>
</evidence>
<dbReference type="OrthoDB" id="7478539at2759"/>
<accession>A0A8S4RQU0</accession>
<reference evidence="1" key="1">
    <citation type="submission" date="2022-03" db="EMBL/GenBank/DDBJ databases">
        <authorList>
            <person name="Lindestad O."/>
        </authorList>
    </citation>
    <scope>NUCLEOTIDE SEQUENCE</scope>
</reference>
<comment type="caution">
    <text evidence="1">The sequence shown here is derived from an EMBL/GenBank/DDBJ whole genome shotgun (WGS) entry which is preliminary data.</text>
</comment>
<dbReference type="EMBL" id="CAKXAJ010025463">
    <property type="protein sequence ID" value="CAH2239844.1"/>
    <property type="molecule type" value="Genomic_DNA"/>
</dbReference>
<organism evidence="1 2">
    <name type="scientific">Pararge aegeria aegeria</name>
    <dbReference type="NCBI Taxonomy" id="348720"/>
    <lineage>
        <taxon>Eukaryota</taxon>
        <taxon>Metazoa</taxon>
        <taxon>Ecdysozoa</taxon>
        <taxon>Arthropoda</taxon>
        <taxon>Hexapoda</taxon>
        <taxon>Insecta</taxon>
        <taxon>Pterygota</taxon>
        <taxon>Neoptera</taxon>
        <taxon>Endopterygota</taxon>
        <taxon>Lepidoptera</taxon>
        <taxon>Glossata</taxon>
        <taxon>Ditrysia</taxon>
        <taxon>Papilionoidea</taxon>
        <taxon>Nymphalidae</taxon>
        <taxon>Satyrinae</taxon>
        <taxon>Satyrini</taxon>
        <taxon>Parargina</taxon>
        <taxon>Pararge</taxon>
    </lineage>
</organism>